<dbReference type="Proteomes" id="UP001195769">
    <property type="component" value="Unassembled WGS sequence"/>
</dbReference>
<feature type="region of interest" description="Disordered" evidence="1">
    <location>
        <begin position="161"/>
        <end position="232"/>
    </location>
</feature>
<keyword evidence="3" id="KW-1185">Reference proteome</keyword>
<protein>
    <submittedName>
        <fullName evidence="2">Uncharacterized protein</fullName>
    </submittedName>
</protein>
<reference evidence="2" key="1">
    <citation type="journal article" date="2020" name="New Phytol.">
        <title>Comparative genomics reveals dynamic genome evolution in host specialist ectomycorrhizal fungi.</title>
        <authorList>
            <person name="Lofgren L.A."/>
            <person name="Nguyen N.H."/>
            <person name="Vilgalys R."/>
            <person name="Ruytinx J."/>
            <person name="Liao H.L."/>
            <person name="Branco S."/>
            <person name="Kuo A."/>
            <person name="LaButti K."/>
            <person name="Lipzen A."/>
            <person name="Andreopoulos W."/>
            <person name="Pangilinan J."/>
            <person name="Riley R."/>
            <person name="Hundley H."/>
            <person name="Na H."/>
            <person name="Barry K."/>
            <person name="Grigoriev I.V."/>
            <person name="Stajich J.E."/>
            <person name="Kennedy P.G."/>
        </authorList>
    </citation>
    <scope>NUCLEOTIDE SEQUENCE</scope>
    <source>
        <strain evidence="2">FC203</strain>
    </source>
</reference>
<gene>
    <name evidence="2" type="ORF">F5891DRAFT_1180524</name>
</gene>
<evidence type="ECO:0000313" key="3">
    <source>
        <dbReference type="Proteomes" id="UP001195769"/>
    </source>
</evidence>
<organism evidence="2 3">
    <name type="scientific">Suillus fuscotomentosus</name>
    <dbReference type="NCBI Taxonomy" id="1912939"/>
    <lineage>
        <taxon>Eukaryota</taxon>
        <taxon>Fungi</taxon>
        <taxon>Dikarya</taxon>
        <taxon>Basidiomycota</taxon>
        <taxon>Agaricomycotina</taxon>
        <taxon>Agaricomycetes</taxon>
        <taxon>Agaricomycetidae</taxon>
        <taxon>Boletales</taxon>
        <taxon>Suillineae</taxon>
        <taxon>Suillaceae</taxon>
        <taxon>Suillus</taxon>
    </lineage>
</organism>
<dbReference type="RefSeq" id="XP_041234525.1">
    <property type="nucleotide sequence ID" value="XM_041365947.1"/>
</dbReference>
<feature type="region of interest" description="Disordered" evidence="1">
    <location>
        <begin position="61"/>
        <end position="148"/>
    </location>
</feature>
<feature type="compositionally biased region" description="Acidic residues" evidence="1">
    <location>
        <begin position="84"/>
        <end position="101"/>
    </location>
</feature>
<feature type="compositionally biased region" description="Basic and acidic residues" evidence="1">
    <location>
        <begin position="184"/>
        <end position="197"/>
    </location>
</feature>
<sequence>MARRCAVQGTLQDGHIRCKYFATILVRPARKNIQPAFSFTAWQDSDGDICEAVVFPAPLHAGSNANHAHRRQQKARRAIKDSISEDELDSDNDGSSSEDDGPLFTSRRKDVTPPRQATLPVNKPKPRKMKSDPAPQRRSARQMSAAVGDVAKPVIAAVSNTKEPARTQKKAVKQPSTSLGAITRGKEVTYAADEKPRGSKRRAPDAVSDMPAKRTRSRTFAPESSLGTRGKK</sequence>
<evidence type="ECO:0000256" key="1">
    <source>
        <dbReference type="SAM" id="MobiDB-lite"/>
    </source>
</evidence>
<comment type="caution">
    <text evidence="2">The sequence shown here is derived from an EMBL/GenBank/DDBJ whole genome shotgun (WGS) entry which is preliminary data.</text>
</comment>
<evidence type="ECO:0000313" key="2">
    <source>
        <dbReference type="EMBL" id="KAG1908950.1"/>
    </source>
</evidence>
<dbReference type="EMBL" id="JABBWK010000001">
    <property type="protein sequence ID" value="KAG1908950.1"/>
    <property type="molecule type" value="Genomic_DNA"/>
</dbReference>
<proteinExistence type="predicted"/>
<dbReference type="AlphaFoldDB" id="A0AAD4EML1"/>
<dbReference type="GeneID" id="64660245"/>
<accession>A0AAD4EML1</accession>
<feature type="compositionally biased region" description="Basic residues" evidence="1">
    <location>
        <begin position="67"/>
        <end position="77"/>
    </location>
</feature>
<name>A0AAD4EML1_9AGAM</name>